<name>A0A2R4W038_THEAF</name>
<accession>A0A2R4W038</accession>
<keyword evidence="1" id="KW-0472">Membrane</keyword>
<protein>
    <recommendedName>
        <fullName evidence="4">Prepilin-type N-terminal cleavage/methylation domain-containing protein</fullName>
    </recommendedName>
</protein>
<dbReference type="EMBL" id="CP020921">
    <property type="protein sequence ID" value="AWB10169.1"/>
    <property type="molecule type" value="Genomic_DNA"/>
</dbReference>
<dbReference type="AlphaFoldDB" id="A0A2R4W038"/>
<reference evidence="2 3" key="1">
    <citation type="submission" date="2017-04" db="EMBL/GenBank/DDBJ databases">
        <title>Genomic insights into metabolism of Thermodesulfobium acidiphilum.</title>
        <authorList>
            <person name="Toshchakov S.V."/>
            <person name="Frolov E.N."/>
            <person name="Kublanov I.V."/>
            <person name="Samarov N.I."/>
            <person name="Novikov A."/>
            <person name="Lebedinsky A.V."/>
            <person name="Bonch-Osmolovskaya E.A."/>
            <person name="Chernyh N.A."/>
        </authorList>
    </citation>
    <scope>NUCLEOTIDE SEQUENCE [LARGE SCALE GENOMIC DNA]</scope>
    <source>
        <strain evidence="2 3">3127-1</strain>
    </source>
</reference>
<evidence type="ECO:0008006" key="4">
    <source>
        <dbReference type="Google" id="ProtNLM"/>
    </source>
</evidence>
<dbReference type="Proteomes" id="UP000244792">
    <property type="component" value="Chromosome"/>
</dbReference>
<evidence type="ECO:0000313" key="2">
    <source>
        <dbReference type="EMBL" id="AWB10169.1"/>
    </source>
</evidence>
<keyword evidence="3" id="KW-1185">Reference proteome</keyword>
<dbReference type="KEGG" id="taci:TDSAC_0812"/>
<gene>
    <name evidence="2" type="ORF">TDSAC_0812</name>
</gene>
<feature type="transmembrane region" description="Helical" evidence="1">
    <location>
        <begin position="33"/>
        <end position="52"/>
    </location>
</feature>
<evidence type="ECO:0000256" key="1">
    <source>
        <dbReference type="SAM" id="Phobius"/>
    </source>
</evidence>
<keyword evidence="1" id="KW-0812">Transmembrane</keyword>
<proteinExistence type="predicted"/>
<keyword evidence="1" id="KW-1133">Transmembrane helix</keyword>
<sequence length="207" mass="23426">MFLIVEFLKDLKMLPCKPKFENSFKDGVSFLEILLSVLLSCVIVLTLAINLYNSSKVLTKIQGKDEIISESSFMMLRIEQEIRQSGYKNMLLAKNNIVDPGIVINQNAIFFNLDLSNIPNESYPEGDGNYERVGYFVSDGFLMRYVNGNTEPMNAPDVHVSGLAAYRGRVEEGNFIEDSSGDMVKILIDIDAPEKTCFEKYIKLRNI</sequence>
<organism evidence="2 3">
    <name type="scientific">Thermodesulfobium acidiphilum</name>
    <dbReference type="NCBI Taxonomy" id="1794699"/>
    <lineage>
        <taxon>Bacteria</taxon>
        <taxon>Pseudomonadati</taxon>
        <taxon>Thermodesulfobiota</taxon>
        <taxon>Thermodesulfobiia</taxon>
        <taxon>Thermodesulfobiales</taxon>
        <taxon>Thermodesulfobiaceae</taxon>
        <taxon>Thermodesulfobium</taxon>
    </lineage>
</organism>
<evidence type="ECO:0000313" key="3">
    <source>
        <dbReference type="Proteomes" id="UP000244792"/>
    </source>
</evidence>